<feature type="non-terminal residue" evidence="1">
    <location>
        <position position="146"/>
    </location>
</feature>
<dbReference type="GO" id="GO:0003677">
    <property type="term" value="F:DNA binding"/>
    <property type="evidence" value="ECO:0007669"/>
    <property type="project" value="TreeGrafter"/>
</dbReference>
<gene>
    <name evidence="1" type="ORF">CAUPRSCDRAFT_40</name>
</gene>
<proteinExistence type="predicted"/>
<dbReference type="PANTHER" id="PTHR28027">
    <property type="entry name" value="TRANSCRIPTIONAL REGULATOR MIT1"/>
    <property type="match status" value="1"/>
</dbReference>
<feature type="non-terminal residue" evidence="1">
    <location>
        <position position="1"/>
    </location>
</feature>
<accession>A0A4V1IT03</accession>
<protein>
    <recommendedName>
        <fullName evidence="3">Gti1/Pac2 family-domain-containing protein</fullName>
    </recommendedName>
</protein>
<reference evidence="2" key="1">
    <citation type="journal article" date="2018" name="Nat. Microbiol.">
        <title>Leveraging single-cell genomics to expand the fungal tree of life.</title>
        <authorList>
            <person name="Ahrendt S.R."/>
            <person name="Quandt C.A."/>
            <person name="Ciobanu D."/>
            <person name="Clum A."/>
            <person name="Salamov A."/>
            <person name="Andreopoulos B."/>
            <person name="Cheng J.F."/>
            <person name="Woyke T."/>
            <person name="Pelin A."/>
            <person name="Henrissat B."/>
            <person name="Reynolds N.K."/>
            <person name="Benny G.L."/>
            <person name="Smith M.E."/>
            <person name="James T.Y."/>
            <person name="Grigoriev I.V."/>
        </authorList>
    </citation>
    <scope>NUCLEOTIDE SEQUENCE [LARGE SCALE GENOMIC DNA]</scope>
    <source>
        <strain evidence="2">ATCC 52028</strain>
    </source>
</reference>
<dbReference type="PANTHER" id="PTHR28027:SF2">
    <property type="entry name" value="TRANSCRIPTIONAL REGULATOR MIT1"/>
    <property type="match status" value="1"/>
</dbReference>
<dbReference type="EMBL" id="ML012030">
    <property type="protein sequence ID" value="RKO95357.1"/>
    <property type="molecule type" value="Genomic_DNA"/>
</dbReference>
<dbReference type="AlphaFoldDB" id="A0A4V1IT03"/>
<dbReference type="InterPro" id="IPR018608">
    <property type="entry name" value="Gti1/Pac2"/>
</dbReference>
<name>A0A4V1IT03_9FUNG</name>
<sequence>IETYHGYVESGRDALILIEATLQGFLPTVMRRLRDHERALIRSGSIFIYNEPRSRIKRWTDGRAWSPSRVLTTFLVYRELDRKLPRPRNADFQEDGLIKKSFSVVLQGVPIHLISYYKKHDVITGYLMRPSHDTQLSHIQISPELH</sequence>
<evidence type="ECO:0008006" key="3">
    <source>
        <dbReference type="Google" id="ProtNLM"/>
    </source>
</evidence>
<evidence type="ECO:0000313" key="2">
    <source>
        <dbReference type="Proteomes" id="UP000268535"/>
    </source>
</evidence>
<dbReference type="Proteomes" id="UP000268535">
    <property type="component" value="Unassembled WGS sequence"/>
</dbReference>
<evidence type="ECO:0000313" key="1">
    <source>
        <dbReference type="EMBL" id="RKO95357.1"/>
    </source>
</evidence>
<organism evidence="1 2">
    <name type="scientific">Caulochytrium protostelioides</name>
    <dbReference type="NCBI Taxonomy" id="1555241"/>
    <lineage>
        <taxon>Eukaryota</taxon>
        <taxon>Fungi</taxon>
        <taxon>Fungi incertae sedis</taxon>
        <taxon>Chytridiomycota</taxon>
        <taxon>Chytridiomycota incertae sedis</taxon>
        <taxon>Chytridiomycetes</taxon>
        <taxon>Caulochytriales</taxon>
        <taxon>Caulochytriaceae</taxon>
        <taxon>Caulochytrium</taxon>
    </lineage>
</organism>
<dbReference type="Pfam" id="PF09729">
    <property type="entry name" value="Gti1_Pac2"/>
    <property type="match status" value="2"/>
</dbReference>